<feature type="region of interest" description="Disordered" evidence="1">
    <location>
        <begin position="229"/>
        <end position="303"/>
    </location>
</feature>
<dbReference type="EMBL" id="JAACJP010000021">
    <property type="protein sequence ID" value="KAF5378157.1"/>
    <property type="molecule type" value="Genomic_DNA"/>
</dbReference>
<sequence length="330" mass="33804">MARYVQLVLTLLLVLSPASAQTSGAFKWKFTDSVGETLTECGSLSITLEASGKAPYYMMAFAVDGTPATSLIGTDSSKLAWVVNQPAGKSSKYDRKSHPLLKSSTLVLGSNLLLNVVDSAGSSGGTSALLYTVTAGESTECLPVNTAVLFAMSSNATAGEISTCEPWGLLIKGGQSPYTVTLAALNSPSVTNVTMPAGDNLYTYINRASPNGSLLAAISDSTGKWASGTPYVKTKGDSETTCSGVSSSSGKAPIDDTTTSKPSTSTKSDESTTTNNSAPDTKTQTETQPQNPSQTQTGDVPSKANGAAACRAAFLVFSAAVASVALCILV</sequence>
<gene>
    <name evidence="3" type="ORF">D9615_007611</name>
</gene>
<evidence type="ECO:0000256" key="2">
    <source>
        <dbReference type="SAM" id="SignalP"/>
    </source>
</evidence>
<feature type="compositionally biased region" description="Low complexity" evidence="1">
    <location>
        <begin position="243"/>
        <end position="277"/>
    </location>
</feature>
<dbReference type="OrthoDB" id="2527908at2759"/>
<evidence type="ECO:0000313" key="4">
    <source>
        <dbReference type="Proteomes" id="UP000565441"/>
    </source>
</evidence>
<dbReference type="AlphaFoldDB" id="A0A8H5M296"/>
<evidence type="ECO:0008006" key="5">
    <source>
        <dbReference type="Google" id="ProtNLM"/>
    </source>
</evidence>
<organism evidence="3 4">
    <name type="scientific">Tricholomella constricta</name>
    <dbReference type="NCBI Taxonomy" id="117010"/>
    <lineage>
        <taxon>Eukaryota</taxon>
        <taxon>Fungi</taxon>
        <taxon>Dikarya</taxon>
        <taxon>Basidiomycota</taxon>
        <taxon>Agaricomycotina</taxon>
        <taxon>Agaricomycetes</taxon>
        <taxon>Agaricomycetidae</taxon>
        <taxon>Agaricales</taxon>
        <taxon>Tricholomatineae</taxon>
        <taxon>Lyophyllaceae</taxon>
        <taxon>Tricholomella</taxon>
    </lineage>
</organism>
<proteinExistence type="predicted"/>
<reference evidence="3 4" key="1">
    <citation type="journal article" date="2020" name="ISME J.">
        <title>Uncovering the hidden diversity of litter-decomposition mechanisms in mushroom-forming fungi.</title>
        <authorList>
            <person name="Floudas D."/>
            <person name="Bentzer J."/>
            <person name="Ahren D."/>
            <person name="Johansson T."/>
            <person name="Persson P."/>
            <person name="Tunlid A."/>
        </authorList>
    </citation>
    <scope>NUCLEOTIDE SEQUENCE [LARGE SCALE GENOMIC DNA]</scope>
    <source>
        <strain evidence="3 4">CBS 661.87</strain>
    </source>
</reference>
<dbReference type="Proteomes" id="UP000565441">
    <property type="component" value="Unassembled WGS sequence"/>
</dbReference>
<keyword evidence="4" id="KW-1185">Reference proteome</keyword>
<feature type="signal peptide" evidence="2">
    <location>
        <begin position="1"/>
        <end position="20"/>
    </location>
</feature>
<evidence type="ECO:0000313" key="3">
    <source>
        <dbReference type="EMBL" id="KAF5378157.1"/>
    </source>
</evidence>
<feature type="chain" id="PRO_5034401222" description="DOMON domain-containing protein" evidence="2">
    <location>
        <begin position="21"/>
        <end position="330"/>
    </location>
</feature>
<name>A0A8H5M296_9AGAR</name>
<evidence type="ECO:0000256" key="1">
    <source>
        <dbReference type="SAM" id="MobiDB-lite"/>
    </source>
</evidence>
<protein>
    <recommendedName>
        <fullName evidence="5">DOMON domain-containing protein</fullName>
    </recommendedName>
</protein>
<keyword evidence="2" id="KW-0732">Signal</keyword>
<comment type="caution">
    <text evidence="3">The sequence shown here is derived from an EMBL/GenBank/DDBJ whole genome shotgun (WGS) entry which is preliminary data.</text>
</comment>
<accession>A0A8H5M296</accession>
<feature type="compositionally biased region" description="Polar residues" evidence="1">
    <location>
        <begin position="278"/>
        <end position="299"/>
    </location>
</feature>